<dbReference type="InterPro" id="IPR035977">
    <property type="entry name" value="Ribosomal_bL36_sp"/>
</dbReference>
<evidence type="ECO:0000313" key="6">
    <source>
        <dbReference type="Proteomes" id="UP000324924"/>
    </source>
</evidence>
<name>A0A5C0UGT7_9PROT</name>
<dbReference type="KEGG" id="nabu:FZC36_02600"/>
<gene>
    <name evidence="5" type="ORF">FZC36_02600</name>
</gene>
<evidence type="ECO:0000256" key="2">
    <source>
        <dbReference type="ARBA" id="ARBA00022980"/>
    </source>
</evidence>
<evidence type="ECO:0000313" key="5">
    <source>
        <dbReference type="EMBL" id="QEK39298.1"/>
    </source>
</evidence>
<comment type="similarity">
    <text evidence="1">Belongs to the bacterial ribosomal protein bL36 family.</text>
</comment>
<dbReference type="PANTHER" id="PTHR47781">
    <property type="entry name" value="50S RIBOSOMAL PROTEIN L36 2"/>
    <property type="match status" value="1"/>
</dbReference>
<evidence type="ECO:0000256" key="4">
    <source>
        <dbReference type="ARBA" id="ARBA00035487"/>
    </source>
</evidence>
<dbReference type="GO" id="GO:0005840">
    <property type="term" value="C:ribosome"/>
    <property type="evidence" value="ECO:0007669"/>
    <property type="project" value="UniProtKB-KW"/>
</dbReference>
<keyword evidence="2 5" id="KW-0689">Ribosomal protein</keyword>
<dbReference type="RefSeq" id="WP_148972421.1">
    <property type="nucleotide sequence ID" value="NZ_CP043314.1"/>
</dbReference>
<protein>
    <recommendedName>
        <fullName evidence="4">50S ribosomal protein L36</fullName>
    </recommendedName>
</protein>
<dbReference type="GO" id="GO:1990904">
    <property type="term" value="C:ribonucleoprotein complex"/>
    <property type="evidence" value="ECO:0007669"/>
    <property type="project" value="UniProtKB-KW"/>
</dbReference>
<dbReference type="Pfam" id="PF00444">
    <property type="entry name" value="Ribosomal_L36"/>
    <property type="match status" value="1"/>
</dbReference>
<dbReference type="GO" id="GO:0003735">
    <property type="term" value="F:structural constituent of ribosome"/>
    <property type="evidence" value="ECO:0007669"/>
    <property type="project" value="InterPro"/>
</dbReference>
<accession>A0A5C0UGT7</accession>
<evidence type="ECO:0000256" key="3">
    <source>
        <dbReference type="ARBA" id="ARBA00023274"/>
    </source>
</evidence>
<evidence type="ECO:0000256" key="1">
    <source>
        <dbReference type="ARBA" id="ARBA00007645"/>
    </source>
</evidence>
<keyword evidence="3" id="KW-0687">Ribonucleoprotein</keyword>
<dbReference type="PANTHER" id="PTHR47781:SF1">
    <property type="entry name" value="LARGE RIBOSOMAL SUBUNIT PROTEIN BL36B"/>
    <property type="match status" value="1"/>
</dbReference>
<dbReference type="SUPFAM" id="SSF57840">
    <property type="entry name" value="Ribosomal protein L36"/>
    <property type="match status" value="1"/>
</dbReference>
<keyword evidence="6" id="KW-1185">Reference proteome</keyword>
<dbReference type="InterPro" id="IPR000473">
    <property type="entry name" value="Ribosomal_bL36"/>
</dbReference>
<reference evidence="5 6" key="1">
    <citation type="submission" date="2019-08" db="EMBL/GenBank/DDBJ databases">
        <title>Highly reduced genomes of protist endosymbionts show evolutionary convergence.</title>
        <authorList>
            <person name="George E."/>
            <person name="Husnik F."/>
            <person name="Tashyreva D."/>
            <person name="Prokopchuk G."/>
            <person name="Horak A."/>
            <person name="Kwong W.K."/>
            <person name="Lukes J."/>
            <person name="Keeling P.J."/>
        </authorList>
    </citation>
    <scope>NUCLEOTIDE SEQUENCE [LARGE SCALE GENOMIC DNA]</scope>
    <source>
        <strain evidence="5">1604HC</strain>
    </source>
</reference>
<dbReference type="Proteomes" id="UP000324924">
    <property type="component" value="Chromosome"/>
</dbReference>
<dbReference type="InterPro" id="IPR047621">
    <property type="entry name" value="Ribosomal_L36_bact"/>
</dbReference>
<proteinExistence type="inferred from homology"/>
<dbReference type="EMBL" id="CP043314">
    <property type="protein sequence ID" value="QEK39298.1"/>
    <property type="molecule type" value="Genomic_DNA"/>
</dbReference>
<dbReference type="GO" id="GO:0006412">
    <property type="term" value="P:translation"/>
    <property type="evidence" value="ECO:0007669"/>
    <property type="project" value="InterPro"/>
</dbReference>
<dbReference type="AlphaFoldDB" id="A0A5C0UGT7"/>
<sequence length="41" mass="4896">MKVFSSLKGLVSRNKYSKMIRRRGKIRIINKRFPRFKAVQG</sequence>
<organism evidence="5 6">
    <name type="scientific">Candidatus Nesciobacter abundans</name>
    <dbReference type="NCBI Taxonomy" id="2601668"/>
    <lineage>
        <taxon>Bacteria</taxon>
        <taxon>Pseudomonadati</taxon>
        <taxon>Pseudomonadota</taxon>
        <taxon>Alphaproteobacteria</taxon>
        <taxon>Holosporales</taxon>
        <taxon>Holosporaceae</taxon>
        <taxon>Candidatus Nesciobacter</taxon>
    </lineage>
</organism>